<feature type="domain" description="Helix-turn-helix" evidence="1">
    <location>
        <begin position="14"/>
        <end position="61"/>
    </location>
</feature>
<dbReference type="GO" id="GO:0003677">
    <property type="term" value="F:DNA binding"/>
    <property type="evidence" value="ECO:0007669"/>
    <property type="project" value="InterPro"/>
</dbReference>
<sequence>MSRIILQIPDAREYISVKEAVAIFGVERDTIYRLIRKGRIPAINLGTRLTRIKREDLEKLIPTRDAIKAEKAKPMPKLYNLEPENCYTVGEICKKYHINDSSVWAHVRKYSIPSRQIGNFVYIPKEEIDNLYKSDVK</sequence>
<evidence type="ECO:0000259" key="1">
    <source>
        <dbReference type="Pfam" id="PF12728"/>
    </source>
</evidence>
<gene>
    <name evidence="2" type="ORF">GTC17262_18200</name>
</gene>
<dbReference type="Gene3D" id="3.90.105.50">
    <property type="match status" value="1"/>
</dbReference>
<dbReference type="InterPro" id="IPR038148">
    <property type="entry name" value="Tn1545/Tn916_Xis"/>
</dbReference>
<dbReference type="InterPro" id="IPR010093">
    <property type="entry name" value="SinI_DNA-bd"/>
</dbReference>
<protein>
    <recommendedName>
        <fullName evidence="1">Helix-turn-helix domain-containing protein</fullName>
    </recommendedName>
</protein>
<dbReference type="InterPro" id="IPR009061">
    <property type="entry name" value="DNA-bd_dom_put_sf"/>
</dbReference>
<dbReference type="SUPFAM" id="SSF46955">
    <property type="entry name" value="Putative DNA-binding domain"/>
    <property type="match status" value="1"/>
</dbReference>
<dbReference type="Pfam" id="PF12728">
    <property type="entry name" value="HTH_17"/>
    <property type="match status" value="1"/>
</dbReference>
<dbReference type="NCBIfam" id="TIGR01764">
    <property type="entry name" value="excise"/>
    <property type="match status" value="1"/>
</dbReference>
<organism evidence="2">
    <name type="scientific">Prevotella sp. GTC17262</name>
    <dbReference type="NCBI Taxonomy" id="3236797"/>
    <lineage>
        <taxon>Bacteria</taxon>
        <taxon>Pseudomonadati</taxon>
        <taxon>Bacteroidota</taxon>
        <taxon>Bacteroidia</taxon>
        <taxon>Bacteroidales</taxon>
        <taxon>Prevotellaceae</taxon>
        <taxon>Prevotella</taxon>
    </lineage>
</organism>
<dbReference type="AlphaFoldDB" id="A0AB33JJ49"/>
<reference evidence="2" key="1">
    <citation type="submission" date="2024-07" db="EMBL/GenBank/DDBJ databases">
        <title>Complete genome sequence of Prevotella sp. YM-2024 GTC17262.</title>
        <authorList>
            <person name="Hayashi M."/>
            <person name="Muto Y."/>
            <person name="Tanaka K."/>
            <person name="Niwa H."/>
        </authorList>
    </citation>
    <scope>NUCLEOTIDE SEQUENCE</scope>
    <source>
        <strain evidence="2">GTC17262</strain>
    </source>
</reference>
<proteinExistence type="predicted"/>
<evidence type="ECO:0000313" key="2">
    <source>
        <dbReference type="EMBL" id="BFO81629.1"/>
    </source>
</evidence>
<dbReference type="EMBL" id="AP035789">
    <property type="protein sequence ID" value="BFO81629.1"/>
    <property type="molecule type" value="Genomic_DNA"/>
</dbReference>
<dbReference type="InterPro" id="IPR041657">
    <property type="entry name" value="HTH_17"/>
</dbReference>
<name>A0AB33JJ49_9BACT</name>
<accession>A0AB33JJ49</accession>